<dbReference type="InterPro" id="IPR018181">
    <property type="entry name" value="Heat_shock_70_CS"/>
</dbReference>
<keyword evidence="3" id="KW-0067">ATP-binding</keyword>
<dbReference type="InterPro" id="IPR013126">
    <property type="entry name" value="Hsp_70_fam"/>
</dbReference>
<evidence type="ECO:0000256" key="4">
    <source>
        <dbReference type="ARBA" id="ARBA00023016"/>
    </source>
</evidence>
<dbReference type="SUPFAM" id="SSF53067">
    <property type="entry name" value="Actin-like ATPase domain"/>
    <property type="match status" value="1"/>
</dbReference>
<protein>
    <recommendedName>
        <fullName evidence="9">Molecular chaperone</fullName>
    </recommendedName>
</protein>
<proteinExistence type="inferred from homology"/>
<reference evidence="7 8" key="1">
    <citation type="submission" date="2018-07" db="EMBL/GenBank/DDBJ databases">
        <title>Genome sequence of Rhodococcus rhodnii ATCC 35071 from Rhodnius prolixus.</title>
        <authorList>
            <person name="Patel V."/>
            <person name="Vogel K.J."/>
        </authorList>
    </citation>
    <scope>NUCLEOTIDE SEQUENCE [LARGE SCALE GENOMIC DNA]</scope>
    <source>
        <strain evidence="7 8">ATCC 35071</strain>
    </source>
</reference>
<dbReference type="Proteomes" id="UP000471120">
    <property type="component" value="Unassembled WGS sequence"/>
</dbReference>
<dbReference type="PANTHER" id="PTHR42749:SF1">
    <property type="entry name" value="CELL SHAPE-DETERMINING PROTEIN MREB"/>
    <property type="match status" value="1"/>
</dbReference>
<feature type="compositionally biased region" description="Basic and acidic residues" evidence="6">
    <location>
        <begin position="1"/>
        <end position="16"/>
    </location>
</feature>
<feature type="region of interest" description="Disordered" evidence="6">
    <location>
        <begin position="447"/>
        <end position="677"/>
    </location>
</feature>
<dbReference type="AlphaFoldDB" id="A0A6P2CCH7"/>
<evidence type="ECO:0000256" key="6">
    <source>
        <dbReference type="SAM" id="MobiDB-lite"/>
    </source>
</evidence>
<accession>A0A6P2CCH7</accession>
<dbReference type="Gene3D" id="3.30.420.40">
    <property type="match status" value="2"/>
</dbReference>
<organism evidence="7 8">
    <name type="scientific">Rhodococcus rhodnii</name>
    <dbReference type="NCBI Taxonomy" id="38312"/>
    <lineage>
        <taxon>Bacteria</taxon>
        <taxon>Bacillati</taxon>
        <taxon>Actinomycetota</taxon>
        <taxon>Actinomycetes</taxon>
        <taxon>Mycobacteriales</taxon>
        <taxon>Nocardiaceae</taxon>
        <taxon>Rhodococcus</taxon>
    </lineage>
</organism>
<dbReference type="Pfam" id="PF00012">
    <property type="entry name" value="HSP70"/>
    <property type="match status" value="1"/>
</dbReference>
<feature type="region of interest" description="Disordered" evidence="6">
    <location>
        <begin position="53"/>
        <end position="102"/>
    </location>
</feature>
<keyword evidence="4" id="KW-0346">Stress response</keyword>
<dbReference type="InterPro" id="IPR043129">
    <property type="entry name" value="ATPase_NBD"/>
</dbReference>
<feature type="compositionally biased region" description="Low complexity" evidence="6">
    <location>
        <begin position="530"/>
        <end position="552"/>
    </location>
</feature>
<dbReference type="GO" id="GO:0140662">
    <property type="term" value="F:ATP-dependent protein folding chaperone"/>
    <property type="evidence" value="ECO:0007669"/>
    <property type="project" value="InterPro"/>
</dbReference>
<comment type="caution">
    <text evidence="7">The sequence shown here is derived from an EMBL/GenBank/DDBJ whole genome shotgun (WGS) entry which is preliminary data.</text>
</comment>
<dbReference type="PANTHER" id="PTHR42749">
    <property type="entry name" value="CELL SHAPE-DETERMINING PROTEIN MREB"/>
    <property type="match status" value="1"/>
</dbReference>
<feature type="compositionally biased region" description="Polar residues" evidence="6">
    <location>
        <begin position="89"/>
        <end position="102"/>
    </location>
</feature>
<feature type="region of interest" description="Disordered" evidence="6">
    <location>
        <begin position="1"/>
        <end position="26"/>
    </location>
</feature>
<keyword evidence="2" id="KW-0547">Nucleotide-binding</keyword>
<dbReference type="EMBL" id="QRCM01000001">
    <property type="protein sequence ID" value="TXG90449.1"/>
    <property type="molecule type" value="Genomic_DNA"/>
</dbReference>
<evidence type="ECO:0000256" key="5">
    <source>
        <dbReference type="ARBA" id="ARBA00023186"/>
    </source>
</evidence>
<evidence type="ECO:0000256" key="3">
    <source>
        <dbReference type="ARBA" id="ARBA00022840"/>
    </source>
</evidence>
<evidence type="ECO:0000256" key="2">
    <source>
        <dbReference type="ARBA" id="ARBA00022741"/>
    </source>
</evidence>
<dbReference type="GO" id="GO:0005524">
    <property type="term" value="F:ATP binding"/>
    <property type="evidence" value="ECO:0007669"/>
    <property type="project" value="UniProtKB-KW"/>
</dbReference>
<feature type="compositionally biased region" description="Polar residues" evidence="6">
    <location>
        <begin position="647"/>
        <end position="666"/>
    </location>
</feature>
<dbReference type="Gene3D" id="3.90.640.10">
    <property type="entry name" value="Actin, Chain A, domain 4"/>
    <property type="match status" value="1"/>
</dbReference>
<evidence type="ECO:0000256" key="1">
    <source>
        <dbReference type="ARBA" id="ARBA00007381"/>
    </source>
</evidence>
<sequence>MQVRRGDHPSMVEESGKTPTHSRQRFGNVRITTLVGRRRTAVLTGRRGAGAVVSVDRPEPTTPSGPHPGPTIPGPRIPGPRQPTRGGVSTMTGSFDGRTATSLGISTGSAGVGAALVRTERTGSDSAPDVHDVMFRYLSAEQPANDLAGLVRSAIRLMSTQLPSGPHRPESIAVTYRTQQQQHVLRGAVAGRRAHLVPETAATLEFLRSTGRVARFDTIAVADVGASGVGVSIVDRVDGTVLDTARENGIGGDAVDALLVDHVTQQSGTGPRLPADSAIIAARCRSAKETLSKPDSPAGGGETVRIESVGDGARPVVLDRTAFDAVVAPAITRIAEFVRTRLAASPRTVDAVVLVGGGSGLPALAAAIADVTDAAVVTTPEPESASATGAALLAAGPEAALYPTTGGPRQGLGSKLKVVGTVAVAVTAAAALFGYGTSALPSGGRGFAPAATDVQQTSHHDTAPGEEQPASEVGGAVTATPSPDSGGYTEVGEPPTTAGLPPDEWAADPTTPWDVPASPPLTTVPPTSPPAETTTEAAPETGTTAPEEGSPELTMPSIPTEPQPPVFEWPDIPTFWPTVPAPPGDAPGEGPGQGVPDSGSSAGTPSPGLPGAGGPDQGSPESGEPANGAPATPPAPATTQPVPVETSPATETSGTPETSGPVQPTETPAPEAVHPTG</sequence>
<gene>
    <name evidence="7" type="ORF">DW322_09710</name>
</gene>
<dbReference type="PROSITE" id="PS01036">
    <property type="entry name" value="HSP70_3"/>
    <property type="match status" value="1"/>
</dbReference>
<evidence type="ECO:0000313" key="7">
    <source>
        <dbReference type="EMBL" id="TXG90449.1"/>
    </source>
</evidence>
<evidence type="ECO:0000313" key="8">
    <source>
        <dbReference type="Proteomes" id="UP000471120"/>
    </source>
</evidence>
<feature type="compositionally biased region" description="Pro residues" evidence="6">
    <location>
        <begin position="517"/>
        <end position="529"/>
    </location>
</feature>
<name>A0A6P2CCH7_9NOCA</name>
<feature type="compositionally biased region" description="Pro residues" evidence="6">
    <location>
        <begin position="60"/>
        <end position="81"/>
    </location>
</feature>
<comment type="similarity">
    <text evidence="1">Belongs to the heat shock protein 70 family.</text>
</comment>
<keyword evidence="5" id="KW-0143">Chaperone</keyword>
<evidence type="ECO:0008006" key="9">
    <source>
        <dbReference type="Google" id="ProtNLM"/>
    </source>
</evidence>